<gene>
    <name evidence="2" type="ORF">RDB_LOCUS94432</name>
</gene>
<feature type="region of interest" description="Disordered" evidence="1">
    <location>
        <begin position="1"/>
        <end position="27"/>
    </location>
</feature>
<reference evidence="2" key="1">
    <citation type="submission" date="2021-01" db="EMBL/GenBank/DDBJ databases">
        <authorList>
            <person name="Kaushik A."/>
        </authorList>
    </citation>
    <scope>NUCLEOTIDE SEQUENCE</scope>
    <source>
        <strain evidence="2">AG3-1AP</strain>
    </source>
</reference>
<dbReference type="EMBL" id="CAJMWV010003158">
    <property type="protein sequence ID" value="CAE6477482.1"/>
    <property type="molecule type" value="Genomic_DNA"/>
</dbReference>
<accession>A0A8H3CA29</accession>
<proteinExistence type="predicted"/>
<name>A0A8H3CA29_9AGAM</name>
<sequence length="388" mass="43575">MAPRSSKRVRAAGSRPADDGSHSNDTFHAPILTPKTVGRRGFLAFPDELVYLIFSYYTEIRVEDILINPTHLPGHFLDRFKALRNLSQLCQLARRTYLPLLWERVQICVATGSMWYKEHGNNLVRKCNGLLKSQHLWPYVRKVTVCLTRFETNKVLPPFVRLLQTLPNIQALEIPHAHGSITSILKSHFEGNTFPTIRRVVMPTCAHEILRCCPGIQDVSCNEGDGGTLISAMVSAGCKNLQVLDGIAAGLLQMKKLAKENPPLQRVRVNIRMKNPQTTIQAFSKFPSLRIIEIDSDDQDVDYLVKIASDTLRGGTGCLDGGPTKGQKGAASIDRGRLDPIDPNESPTDVKVVRVLRFNRRGWRYLVERQKWTAAQFIPTETIEFPVS</sequence>
<protein>
    <submittedName>
        <fullName evidence="2">Uncharacterized protein</fullName>
    </submittedName>
</protein>
<feature type="region of interest" description="Disordered" evidence="1">
    <location>
        <begin position="318"/>
        <end position="345"/>
    </location>
</feature>
<dbReference type="Proteomes" id="UP000663831">
    <property type="component" value="Unassembled WGS sequence"/>
</dbReference>
<evidence type="ECO:0000256" key="1">
    <source>
        <dbReference type="SAM" id="MobiDB-lite"/>
    </source>
</evidence>
<evidence type="ECO:0000313" key="2">
    <source>
        <dbReference type="EMBL" id="CAE6477482.1"/>
    </source>
</evidence>
<comment type="caution">
    <text evidence="2">The sequence shown here is derived from an EMBL/GenBank/DDBJ whole genome shotgun (WGS) entry which is preliminary data.</text>
</comment>
<organism evidence="2 3">
    <name type="scientific">Rhizoctonia solani</name>
    <dbReference type="NCBI Taxonomy" id="456999"/>
    <lineage>
        <taxon>Eukaryota</taxon>
        <taxon>Fungi</taxon>
        <taxon>Dikarya</taxon>
        <taxon>Basidiomycota</taxon>
        <taxon>Agaricomycotina</taxon>
        <taxon>Agaricomycetes</taxon>
        <taxon>Cantharellales</taxon>
        <taxon>Ceratobasidiaceae</taxon>
        <taxon>Rhizoctonia</taxon>
    </lineage>
</organism>
<feature type="compositionally biased region" description="Basic residues" evidence="1">
    <location>
        <begin position="1"/>
        <end position="10"/>
    </location>
</feature>
<evidence type="ECO:0000313" key="3">
    <source>
        <dbReference type="Proteomes" id="UP000663831"/>
    </source>
</evidence>
<dbReference type="AlphaFoldDB" id="A0A8H3CA29"/>